<dbReference type="CDD" id="cd16922">
    <property type="entry name" value="HATPase_EvgS-ArcB-TorS-like"/>
    <property type="match status" value="1"/>
</dbReference>
<gene>
    <name evidence="17" type="primary">rcsC_141</name>
    <name evidence="17" type="ORF">SDC9_59667</name>
</gene>
<evidence type="ECO:0000259" key="16">
    <source>
        <dbReference type="PROSITE" id="PS50112"/>
    </source>
</evidence>
<feature type="transmembrane region" description="Helical" evidence="14">
    <location>
        <begin position="36"/>
        <end position="56"/>
    </location>
</feature>
<dbReference type="InterPro" id="IPR003661">
    <property type="entry name" value="HisK_dim/P_dom"/>
</dbReference>
<proteinExistence type="predicted"/>
<evidence type="ECO:0000313" key="17">
    <source>
        <dbReference type="EMBL" id="MPM13311.1"/>
    </source>
</evidence>
<keyword evidence="12" id="KW-0902">Two-component regulatory system</keyword>
<keyword evidence="9 17" id="KW-0418">Kinase</keyword>
<dbReference type="SMART" id="SM00091">
    <property type="entry name" value="PAS"/>
    <property type="match status" value="1"/>
</dbReference>
<reference evidence="17" key="1">
    <citation type="submission" date="2019-08" db="EMBL/GenBank/DDBJ databases">
        <authorList>
            <person name="Kucharzyk K."/>
            <person name="Murdoch R.W."/>
            <person name="Higgins S."/>
            <person name="Loffler F."/>
        </authorList>
    </citation>
    <scope>NUCLEOTIDE SEQUENCE</scope>
</reference>
<evidence type="ECO:0000256" key="11">
    <source>
        <dbReference type="ARBA" id="ARBA00022989"/>
    </source>
</evidence>
<dbReference type="FunFam" id="1.10.287.130:FF:000002">
    <property type="entry name" value="Two-component osmosensing histidine kinase"/>
    <property type="match status" value="1"/>
</dbReference>
<dbReference type="InterPro" id="IPR003018">
    <property type="entry name" value="GAF"/>
</dbReference>
<evidence type="ECO:0000256" key="10">
    <source>
        <dbReference type="ARBA" id="ARBA00022840"/>
    </source>
</evidence>
<accession>A0A644XC24</accession>
<dbReference type="Pfam" id="PF07694">
    <property type="entry name" value="5TM-5TMR_LYT"/>
    <property type="match status" value="1"/>
</dbReference>
<dbReference type="EMBL" id="VSSQ01002101">
    <property type="protein sequence ID" value="MPM13311.1"/>
    <property type="molecule type" value="Genomic_DNA"/>
</dbReference>
<keyword evidence="6 17" id="KW-0808">Transferase</keyword>
<feature type="transmembrane region" description="Helical" evidence="14">
    <location>
        <begin position="163"/>
        <end position="186"/>
    </location>
</feature>
<dbReference type="InterPro" id="IPR003594">
    <property type="entry name" value="HATPase_dom"/>
</dbReference>
<dbReference type="Pfam" id="PF00512">
    <property type="entry name" value="HisKA"/>
    <property type="match status" value="1"/>
</dbReference>
<dbReference type="SMART" id="SM00065">
    <property type="entry name" value="GAF"/>
    <property type="match status" value="1"/>
</dbReference>
<evidence type="ECO:0000256" key="6">
    <source>
        <dbReference type="ARBA" id="ARBA00022679"/>
    </source>
</evidence>
<dbReference type="Gene3D" id="1.10.287.130">
    <property type="match status" value="1"/>
</dbReference>
<dbReference type="SUPFAM" id="SSF55874">
    <property type="entry name" value="ATPase domain of HSP90 chaperone/DNA topoisomerase II/histidine kinase"/>
    <property type="match status" value="1"/>
</dbReference>
<evidence type="ECO:0000256" key="13">
    <source>
        <dbReference type="ARBA" id="ARBA00023136"/>
    </source>
</evidence>
<keyword evidence="7 14" id="KW-0812">Transmembrane</keyword>
<comment type="caution">
    <text evidence="17">The sequence shown here is derived from an EMBL/GenBank/DDBJ whole genome shotgun (WGS) entry which is preliminary data.</text>
</comment>
<sequence>MLLGVIHNISILLALSLMHYLFGLRPVNNYKGVKEIFMGFAIGIIGIILMMSEWTLQPGLVFDSRTILLSVSGLLIGPIPTIIAMAFTAMYRIYMAGDGIVMGVATILTSGTTGILWGALRPNWYKKRKNWELYSMGMLTHLIMVGCTIFLPEEIRFDTFVNISPVVLAIYPFGTLMLGLIMLTNIERRASIVKYKEAEERKTSFFNASKDMMFIKDDLFRYIEVNDSLLEFFGKRADEVLGKTDFQLLEGEDLDDVLISDNQVLSELITVKIEEKFGTKMYEATKFPVRLESGKYGVGGVVRDLTYSVQKREVQEAILNISKCSLVKTELKAFLEEVHKELSKIISARNFYIALYNKEKEEYSYPFFKDDYDVIEEGFTEHLYGSLTDYVRRSGKGKIINMQIEESLKGEGLIFSTYGTDSSVWMGAPLYDAEFKEVIGVIVVQDYTDAKAYNEDDLALLEIFANNIGLFIDRIKNIESLKMAKSKAEESDRLKSSFLANMSHEIRTPMNGIMGFANLLLEEVENVEHKEYLEIISKSADRLLATINDVLDISRIEAGQVLISKSEFDLNQILREVHEFFKANNSKLDLRLSLESVDAFIVNTDRIKLNQIITNLMGNAVKFTREGYIELGYIKGVSIYTIYVKDTGIGIPEDKLESIFERFVQAHTIENEFEGTGLGLSISKLFTEILGGKIWVKSKLGEGSTFYISLPI</sequence>
<dbReference type="SUPFAM" id="SSF55785">
    <property type="entry name" value="PYP-like sensor domain (PAS domain)"/>
    <property type="match status" value="1"/>
</dbReference>
<dbReference type="InterPro" id="IPR035965">
    <property type="entry name" value="PAS-like_dom_sf"/>
</dbReference>
<comment type="subcellular location">
    <subcellularLocation>
        <location evidence="2">Cell membrane</location>
        <topology evidence="2">Multi-pass membrane protein</topology>
    </subcellularLocation>
</comment>
<dbReference type="Pfam" id="PF13185">
    <property type="entry name" value="GAF_2"/>
    <property type="match status" value="1"/>
</dbReference>
<evidence type="ECO:0000256" key="8">
    <source>
        <dbReference type="ARBA" id="ARBA00022741"/>
    </source>
</evidence>
<evidence type="ECO:0000256" key="14">
    <source>
        <dbReference type="SAM" id="Phobius"/>
    </source>
</evidence>
<dbReference type="PRINTS" id="PR00344">
    <property type="entry name" value="BCTRLSENSOR"/>
</dbReference>
<dbReference type="GO" id="GO:0005524">
    <property type="term" value="F:ATP binding"/>
    <property type="evidence" value="ECO:0007669"/>
    <property type="project" value="UniProtKB-KW"/>
</dbReference>
<evidence type="ECO:0000256" key="3">
    <source>
        <dbReference type="ARBA" id="ARBA00012438"/>
    </source>
</evidence>
<organism evidence="17">
    <name type="scientific">bioreactor metagenome</name>
    <dbReference type="NCBI Taxonomy" id="1076179"/>
    <lineage>
        <taxon>unclassified sequences</taxon>
        <taxon>metagenomes</taxon>
        <taxon>ecological metagenomes</taxon>
    </lineage>
</organism>
<dbReference type="Gene3D" id="3.30.450.20">
    <property type="entry name" value="PAS domain"/>
    <property type="match status" value="1"/>
</dbReference>
<evidence type="ECO:0000256" key="5">
    <source>
        <dbReference type="ARBA" id="ARBA00022553"/>
    </source>
</evidence>
<dbReference type="SUPFAM" id="SSF55781">
    <property type="entry name" value="GAF domain-like"/>
    <property type="match status" value="1"/>
</dbReference>
<dbReference type="Gene3D" id="3.30.450.40">
    <property type="match status" value="1"/>
</dbReference>
<dbReference type="Pfam" id="PF02518">
    <property type="entry name" value="HATPase_c"/>
    <property type="match status" value="1"/>
</dbReference>
<dbReference type="Pfam" id="PF08448">
    <property type="entry name" value="PAS_4"/>
    <property type="match status" value="1"/>
</dbReference>
<name>A0A644XC24_9ZZZZ</name>
<protein>
    <recommendedName>
        <fullName evidence="3">histidine kinase</fullName>
        <ecNumber evidence="3">2.7.13.3</ecNumber>
    </recommendedName>
</protein>
<dbReference type="AlphaFoldDB" id="A0A644XC24"/>
<dbReference type="InterPro" id="IPR036890">
    <property type="entry name" value="HATPase_C_sf"/>
</dbReference>
<dbReference type="GO" id="GO:0005886">
    <property type="term" value="C:plasma membrane"/>
    <property type="evidence" value="ECO:0007669"/>
    <property type="project" value="UniProtKB-SubCell"/>
</dbReference>
<dbReference type="PROSITE" id="PS50109">
    <property type="entry name" value="HIS_KIN"/>
    <property type="match status" value="1"/>
</dbReference>
<evidence type="ECO:0000256" key="2">
    <source>
        <dbReference type="ARBA" id="ARBA00004651"/>
    </source>
</evidence>
<feature type="transmembrane region" description="Helical" evidence="14">
    <location>
        <begin position="100"/>
        <end position="119"/>
    </location>
</feature>
<keyword evidence="13 14" id="KW-0472">Membrane</keyword>
<dbReference type="InterPro" id="IPR036097">
    <property type="entry name" value="HisK_dim/P_sf"/>
</dbReference>
<dbReference type="CDD" id="cd00130">
    <property type="entry name" value="PAS"/>
    <property type="match status" value="1"/>
</dbReference>
<evidence type="ECO:0000256" key="4">
    <source>
        <dbReference type="ARBA" id="ARBA00022475"/>
    </source>
</evidence>
<dbReference type="InterPro" id="IPR013656">
    <property type="entry name" value="PAS_4"/>
</dbReference>
<dbReference type="InterPro" id="IPR000014">
    <property type="entry name" value="PAS"/>
</dbReference>
<keyword evidence="4" id="KW-1003">Cell membrane</keyword>
<dbReference type="InterPro" id="IPR005467">
    <property type="entry name" value="His_kinase_dom"/>
</dbReference>
<dbReference type="EC" id="2.7.13.3" evidence="3"/>
<feature type="transmembrane region" description="Helical" evidence="14">
    <location>
        <begin position="5"/>
        <end position="24"/>
    </location>
</feature>
<dbReference type="GO" id="GO:0071555">
    <property type="term" value="P:cell wall organization"/>
    <property type="evidence" value="ECO:0007669"/>
    <property type="project" value="InterPro"/>
</dbReference>
<evidence type="ECO:0000256" key="1">
    <source>
        <dbReference type="ARBA" id="ARBA00000085"/>
    </source>
</evidence>
<feature type="domain" description="Histidine kinase" evidence="15">
    <location>
        <begin position="501"/>
        <end position="712"/>
    </location>
</feature>
<dbReference type="InterPro" id="IPR011620">
    <property type="entry name" value="Sig_transdc_His_kinase_LytS_TM"/>
</dbReference>
<dbReference type="PANTHER" id="PTHR43711:SF31">
    <property type="entry name" value="HISTIDINE KINASE"/>
    <property type="match status" value="1"/>
</dbReference>
<feature type="transmembrane region" description="Helical" evidence="14">
    <location>
        <begin position="131"/>
        <end position="151"/>
    </location>
</feature>
<dbReference type="CDD" id="cd00082">
    <property type="entry name" value="HisKA"/>
    <property type="match status" value="1"/>
</dbReference>
<evidence type="ECO:0000256" key="9">
    <source>
        <dbReference type="ARBA" id="ARBA00022777"/>
    </source>
</evidence>
<dbReference type="InterPro" id="IPR029016">
    <property type="entry name" value="GAF-like_dom_sf"/>
</dbReference>
<comment type="catalytic activity">
    <reaction evidence="1">
        <text>ATP + protein L-histidine = ADP + protein N-phospho-L-histidine.</text>
        <dbReference type="EC" id="2.7.13.3"/>
    </reaction>
</comment>
<dbReference type="PANTHER" id="PTHR43711">
    <property type="entry name" value="TWO-COMPONENT HISTIDINE KINASE"/>
    <property type="match status" value="1"/>
</dbReference>
<evidence type="ECO:0000256" key="12">
    <source>
        <dbReference type="ARBA" id="ARBA00023012"/>
    </source>
</evidence>
<feature type="transmembrane region" description="Helical" evidence="14">
    <location>
        <begin position="68"/>
        <end position="94"/>
    </location>
</feature>
<evidence type="ECO:0000256" key="7">
    <source>
        <dbReference type="ARBA" id="ARBA00022692"/>
    </source>
</evidence>
<dbReference type="NCBIfam" id="TIGR00229">
    <property type="entry name" value="sensory_box"/>
    <property type="match status" value="1"/>
</dbReference>
<dbReference type="SMART" id="SM00387">
    <property type="entry name" value="HATPase_c"/>
    <property type="match status" value="1"/>
</dbReference>
<dbReference type="Gene3D" id="3.30.565.10">
    <property type="entry name" value="Histidine kinase-like ATPase, C-terminal domain"/>
    <property type="match status" value="1"/>
</dbReference>
<keyword evidence="8" id="KW-0547">Nucleotide-binding</keyword>
<dbReference type="GO" id="GO:0000155">
    <property type="term" value="F:phosphorelay sensor kinase activity"/>
    <property type="evidence" value="ECO:0007669"/>
    <property type="project" value="InterPro"/>
</dbReference>
<feature type="domain" description="PAS" evidence="16">
    <location>
        <begin position="198"/>
        <end position="268"/>
    </location>
</feature>
<keyword evidence="10" id="KW-0067">ATP-binding</keyword>
<dbReference type="SUPFAM" id="SSF47384">
    <property type="entry name" value="Homodimeric domain of signal transducing histidine kinase"/>
    <property type="match status" value="1"/>
</dbReference>
<keyword evidence="11 14" id="KW-1133">Transmembrane helix</keyword>
<dbReference type="InterPro" id="IPR050736">
    <property type="entry name" value="Sensor_HK_Regulatory"/>
</dbReference>
<evidence type="ECO:0000259" key="15">
    <source>
        <dbReference type="PROSITE" id="PS50109"/>
    </source>
</evidence>
<dbReference type="SMART" id="SM00388">
    <property type="entry name" value="HisKA"/>
    <property type="match status" value="1"/>
</dbReference>
<keyword evidence="5" id="KW-0597">Phosphoprotein</keyword>
<dbReference type="FunFam" id="3.30.565.10:FF:000023">
    <property type="entry name" value="PAS domain-containing sensor histidine kinase"/>
    <property type="match status" value="1"/>
</dbReference>
<dbReference type="InterPro" id="IPR004358">
    <property type="entry name" value="Sig_transdc_His_kin-like_C"/>
</dbReference>
<dbReference type="PROSITE" id="PS50112">
    <property type="entry name" value="PAS"/>
    <property type="match status" value="1"/>
</dbReference>